<dbReference type="AlphaFoldDB" id="X0XVG1"/>
<dbReference type="EMBL" id="BARS01050315">
    <property type="protein sequence ID" value="GAG47304.1"/>
    <property type="molecule type" value="Genomic_DNA"/>
</dbReference>
<organism evidence="1">
    <name type="scientific">marine sediment metagenome</name>
    <dbReference type="NCBI Taxonomy" id="412755"/>
    <lineage>
        <taxon>unclassified sequences</taxon>
        <taxon>metagenomes</taxon>
        <taxon>ecological metagenomes</taxon>
    </lineage>
</organism>
<name>X0XVG1_9ZZZZ</name>
<proteinExistence type="predicted"/>
<reference evidence="1" key="1">
    <citation type="journal article" date="2014" name="Front. Microbiol.">
        <title>High frequency of phylogenetically diverse reductive dehalogenase-homologous genes in deep subseafloor sedimentary metagenomes.</title>
        <authorList>
            <person name="Kawai M."/>
            <person name="Futagami T."/>
            <person name="Toyoda A."/>
            <person name="Takaki Y."/>
            <person name="Nishi S."/>
            <person name="Hori S."/>
            <person name="Arai W."/>
            <person name="Tsubouchi T."/>
            <person name="Morono Y."/>
            <person name="Uchiyama I."/>
            <person name="Ito T."/>
            <person name="Fujiyama A."/>
            <person name="Inagaki F."/>
            <person name="Takami H."/>
        </authorList>
    </citation>
    <scope>NUCLEOTIDE SEQUENCE</scope>
    <source>
        <strain evidence="1">Expedition CK06-06</strain>
    </source>
</reference>
<accession>X0XVG1</accession>
<gene>
    <name evidence="1" type="ORF">S01H1_75140</name>
</gene>
<protein>
    <submittedName>
        <fullName evidence="1">Uncharacterized protein</fullName>
    </submittedName>
</protein>
<evidence type="ECO:0000313" key="1">
    <source>
        <dbReference type="EMBL" id="GAG47304.1"/>
    </source>
</evidence>
<sequence>ILEATGQSADFTRVGFTRGAVVPPGFDASQRAKGTLEGDLIFVKGAAVTGKTIFDVAADLKRGDVICKGANALDVARREAAILVGDPQLGTAGAAAPAVPGRRVRMIVPVGLEKRVPGPLADLAGRVNDPSAEGPGMFVLPGEVFTELDAIATCTGATATVVAAGGAYGAEGCVWIAVAGDAEQLAAAEALIESVACEPPCRA</sequence>
<feature type="non-terminal residue" evidence="1">
    <location>
        <position position="1"/>
    </location>
</feature>
<comment type="caution">
    <text evidence="1">The sequence shown here is derived from an EMBL/GenBank/DDBJ whole genome shotgun (WGS) entry which is preliminary data.</text>
</comment>